<dbReference type="Gene3D" id="3.40.50.10540">
    <property type="entry name" value="Crotonobetainyl-coa:carnitine coa-transferase, domain 1"/>
    <property type="match status" value="1"/>
</dbReference>
<proteinExistence type="predicted"/>
<dbReference type="EMBL" id="JABRWJ010000001">
    <property type="protein sequence ID" value="NRF66177.1"/>
    <property type="molecule type" value="Genomic_DNA"/>
</dbReference>
<protein>
    <submittedName>
        <fullName evidence="1">CoA transferase</fullName>
    </submittedName>
</protein>
<dbReference type="PANTHER" id="PTHR48228">
    <property type="entry name" value="SUCCINYL-COA--D-CITRAMALATE COA-TRANSFERASE"/>
    <property type="match status" value="1"/>
</dbReference>
<organism evidence="1 2">
    <name type="scientific">Pseudaquabacterium terrae</name>
    <dbReference type="NCBI Taxonomy" id="2732868"/>
    <lineage>
        <taxon>Bacteria</taxon>
        <taxon>Pseudomonadati</taxon>
        <taxon>Pseudomonadota</taxon>
        <taxon>Betaproteobacteria</taxon>
        <taxon>Burkholderiales</taxon>
        <taxon>Sphaerotilaceae</taxon>
        <taxon>Pseudaquabacterium</taxon>
    </lineage>
</organism>
<keyword evidence="1" id="KW-0808">Transferase</keyword>
<dbReference type="GO" id="GO:0016740">
    <property type="term" value="F:transferase activity"/>
    <property type="evidence" value="ECO:0007669"/>
    <property type="project" value="UniProtKB-KW"/>
</dbReference>
<comment type="caution">
    <text evidence="1">The sequence shown here is derived from an EMBL/GenBank/DDBJ whole genome shotgun (WGS) entry which is preliminary data.</text>
</comment>
<evidence type="ECO:0000313" key="2">
    <source>
        <dbReference type="Proteomes" id="UP000737171"/>
    </source>
</evidence>
<dbReference type="InterPro" id="IPR044855">
    <property type="entry name" value="CoA-Trfase_III_dom3_sf"/>
</dbReference>
<sequence length="379" mass="39827">MGPLAGLRVIELASIGPGPFAAMLLADQGADVIRIDRTEPSGLGLPVPPRFDVAGRGRRSVALDVKQPAGRDAALRLIDRADVLIEGWRPGVAERLGLGPEPCLERNPGLVYGRMTGFGQHGPLAQAAGHDLNYIALTGALAAIGPATKPLPPLNLVGDYGGGALYLAFGLMAALFERQRSGQGQVVDAAMVDGVSSLLSLFHGLAAGGQWDPAQRAVNLLDGGAPFYDSYATADGRFVSIGALEPKFFAELAERIGLDRRFVQRQYDRRVWPEMRMAIAEIIGGRTRDAWCALLEGSDACFAPVLTLAEASEHPHARERGAFIDIGGVRQPAPAPRFSRSVAGVPAAAPEPGAHTRAVLAEAGFAVDEIEQLAAGAAR</sequence>
<dbReference type="RefSeq" id="WP_173120865.1">
    <property type="nucleotide sequence ID" value="NZ_JABRWJ010000001.1"/>
</dbReference>
<keyword evidence="2" id="KW-1185">Reference proteome</keyword>
<dbReference type="Pfam" id="PF02515">
    <property type="entry name" value="CoA_transf_3"/>
    <property type="match status" value="1"/>
</dbReference>
<reference evidence="1 2" key="1">
    <citation type="submission" date="2020-05" db="EMBL/GenBank/DDBJ databases">
        <title>Aquincola sp. isolate from soil.</title>
        <authorList>
            <person name="Han J."/>
            <person name="Kim D.-U."/>
        </authorList>
    </citation>
    <scope>NUCLEOTIDE SEQUENCE [LARGE SCALE GENOMIC DNA]</scope>
    <source>
        <strain evidence="1 2">S2</strain>
    </source>
</reference>
<dbReference type="Proteomes" id="UP000737171">
    <property type="component" value="Unassembled WGS sequence"/>
</dbReference>
<dbReference type="PANTHER" id="PTHR48228:SF5">
    <property type="entry name" value="ALPHA-METHYLACYL-COA RACEMASE"/>
    <property type="match status" value="1"/>
</dbReference>
<gene>
    <name evidence="1" type="ORF">HLB44_04200</name>
</gene>
<dbReference type="InterPro" id="IPR003673">
    <property type="entry name" value="CoA-Trfase_fam_III"/>
</dbReference>
<dbReference type="InterPro" id="IPR050509">
    <property type="entry name" value="CoA-transferase_III"/>
</dbReference>
<dbReference type="InterPro" id="IPR023606">
    <property type="entry name" value="CoA-Trfase_III_dom_1_sf"/>
</dbReference>
<dbReference type="SUPFAM" id="SSF89796">
    <property type="entry name" value="CoA-transferase family III (CaiB/BaiF)"/>
    <property type="match status" value="1"/>
</dbReference>
<dbReference type="Gene3D" id="3.30.1540.10">
    <property type="entry name" value="formyl-coa transferase, domain 3"/>
    <property type="match status" value="1"/>
</dbReference>
<evidence type="ECO:0000313" key="1">
    <source>
        <dbReference type="EMBL" id="NRF66177.1"/>
    </source>
</evidence>
<accession>A0ABX2ECN3</accession>
<name>A0ABX2ECN3_9BURK</name>